<dbReference type="EMBL" id="JBFDAA010000007">
    <property type="protein sequence ID" value="KAL1131085.1"/>
    <property type="molecule type" value="Genomic_DNA"/>
</dbReference>
<dbReference type="SUPFAM" id="SSF46934">
    <property type="entry name" value="UBA-like"/>
    <property type="match status" value="1"/>
</dbReference>
<reference evidence="2 3" key="1">
    <citation type="submission" date="2024-07" db="EMBL/GenBank/DDBJ databases">
        <title>Chromosome-level genome assembly of the water stick insect Ranatra chinensis (Heteroptera: Nepidae).</title>
        <authorList>
            <person name="Liu X."/>
        </authorList>
    </citation>
    <scope>NUCLEOTIDE SEQUENCE [LARGE SCALE GENOMIC DNA]</scope>
    <source>
        <strain evidence="2">Cailab_2021Rc</strain>
        <tissue evidence="2">Muscle</tissue>
    </source>
</reference>
<evidence type="ECO:0000313" key="2">
    <source>
        <dbReference type="EMBL" id="KAL1131085.1"/>
    </source>
</evidence>
<evidence type="ECO:0000313" key="3">
    <source>
        <dbReference type="Proteomes" id="UP001558652"/>
    </source>
</evidence>
<dbReference type="InterPro" id="IPR026847">
    <property type="entry name" value="VPS13"/>
</dbReference>
<comment type="caution">
    <text evidence="2">The sequence shown here is derived from an EMBL/GenBank/DDBJ whole genome shotgun (WGS) entry which is preliminary data.</text>
</comment>
<name>A0ABD0YIG2_9HEMI</name>
<feature type="domain" description="UBA" evidence="1">
    <location>
        <begin position="412"/>
        <end position="453"/>
    </location>
</feature>
<proteinExistence type="predicted"/>
<dbReference type="InterPro" id="IPR009543">
    <property type="entry name" value="VPS13_VAB"/>
</dbReference>
<organism evidence="2 3">
    <name type="scientific">Ranatra chinensis</name>
    <dbReference type="NCBI Taxonomy" id="642074"/>
    <lineage>
        <taxon>Eukaryota</taxon>
        <taxon>Metazoa</taxon>
        <taxon>Ecdysozoa</taxon>
        <taxon>Arthropoda</taxon>
        <taxon>Hexapoda</taxon>
        <taxon>Insecta</taxon>
        <taxon>Pterygota</taxon>
        <taxon>Neoptera</taxon>
        <taxon>Paraneoptera</taxon>
        <taxon>Hemiptera</taxon>
        <taxon>Heteroptera</taxon>
        <taxon>Panheteroptera</taxon>
        <taxon>Nepomorpha</taxon>
        <taxon>Nepidae</taxon>
        <taxon>Ranatrinae</taxon>
        <taxon>Ranatra</taxon>
    </lineage>
</organism>
<keyword evidence="3" id="KW-1185">Reference proteome</keyword>
<dbReference type="PROSITE" id="PS50030">
    <property type="entry name" value="UBA"/>
    <property type="match status" value="1"/>
</dbReference>
<dbReference type="InterPro" id="IPR015940">
    <property type="entry name" value="UBA"/>
</dbReference>
<dbReference type="Proteomes" id="UP001558652">
    <property type="component" value="Unassembled WGS sequence"/>
</dbReference>
<protein>
    <recommendedName>
        <fullName evidence="1">UBA domain-containing protein</fullName>
    </recommendedName>
</protein>
<sequence length="844" mass="95569">MTIELESMDLFPGIRHTESKSYSDIELGSYCVERKGSSLLTETCHLRIHVERNLMPLRHLVPDLSIQGTLSTLAATLSLEDYKMLNGILLYNIGECLDDLNLPQEITNIDVDEAADVWTVTYMNFELVDVSVRLIPSKGTPLTCINFIKSRLIVENFSNKTQDIDLISQEILITDTRFSDEPANKRSNVFTNILQPIYSENVVDSVQAQVHHRKRLDLSKFTILLNNMRLMAILDWWESVQEFIMTKPDVLIPVLVSMNNQMHSVTEPSSRNDVEVPFELKLNITDSEIVVVEDSSQWDSNAVILKSTTVVTYRPIEIDKPISCNLNHCEMFSCLLGMEDETALSIIDPVTINMEIVCIQNSEGTINKILKIQMVHLSLRLSYNDMKMFSQMLQSLPKQTQAAKKHVSLEHPVNFQNQLEQLKALGFRMEDCYKALNQCGGQLDDAALWLTQNATPASYKSSLVNSPTQEGAQSIFSFNNLEVQTDGVSICVIDDCGDVDVPFMEFLLTDLKLNHDMDIISGTARAVLAAHYYNRLLSGWEPFVEPWSFTVCWDHCVSSSLTKSRMEWHIASVDALNFNVTGSLVELYRTVKDSWTQDYYTPKEILHNRSEGKSPPGYRRRSPFVPFALRNDTGAVLWYATIIGIPDEDLHWILVEPGATVPFSFHEQGKLRHIETHNLKTHQITIRVDGWCRISPVSVDKVGIYFRQTSCDLSSGNSEGLPQARIVLEVTLEGSARKVVTVRSALQIKNHLNHTVEVKLDHAHLYKGTALHLTITPESTLSVPLMYAMAKIWTRPLKFNGPAGHYHTFCTKPLDWHCVNQPGEVIHESKLCPSSWGQSYRSVH</sequence>
<dbReference type="PANTHER" id="PTHR16166:SF141">
    <property type="entry name" value="INTERMEMBRANE LIPID TRANSFER PROTEIN VPS13D"/>
    <property type="match status" value="1"/>
</dbReference>
<evidence type="ECO:0000259" key="1">
    <source>
        <dbReference type="PROSITE" id="PS50030"/>
    </source>
</evidence>
<dbReference type="CDD" id="cd14306">
    <property type="entry name" value="UBA_VP13D"/>
    <property type="match status" value="1"/>
</dbReference>
<accession>A0ABD0YIG2</accession>
<dbReference type="AlphaFoldDB" id="A0ABD0YIG2"/>
<dbReference type="InterPro" id="IPR009060">
    <property type="entry name" value="UBA-like_sf"/>
</dbReference>
<dbReference type="PANTHER" id="PTHR16166">
    <property type="entry name" value="VACUOLAR PROTEIN SORTING-ASSOCIATED PROTEIN VPS13"/>
    <property type="match status" value="1"/>
</dbReference>
<gene>
    <name evidence="2" type="ORF">AAG570_012322</name>
</gene>
<dbReference type="Gene3D" id="1.10.8.10">
    <property type="entry name" value="DNA helicase RuvA subunit, C-terminal domain"/>
    <property type="match status" value="1"/>
</dbReference>
<dbReference type="SMART" id="SM00165">
    <property type="entry name" value="UBA"/>
    <property type="match status" value="1"/>
</dbReference>
<dbReference type="Pfam" id="PF25036">
    <property type="entry name" value="VPS13_VAB"/>
    <property type="match status" value="1"/>
</dbReference>
<dbReference type="InterPro" id="IPR056747">
    <property type="entry name" value="VPS13-like_M"/>
</dbReference>
<dbReference type="Pfam" id="PF25033">
    <property type="entry name" value="VPS13_M"/>
    <property type="match status" value="1"/>
</dbReference>
<dbReference type="InterPro" id="IPR041969">
    <property type="entry name" value="VP13D_UBA"/>
</dbReference>